<proteinExistence type="predicted"/>
<keyword evidence="3" id="KW-1185">Reference proteome</keyword>
<gene>
    <name evidence="2" type="ORF">AKJ29_14840</name>
</gene>
<dbReference type="PROSITE" id="PS51257">
    <property type="entry name" value="PROKAR_LIPOPROTEIN"/>
    <property type="match status" value="1"/>
</dbReference>
<protein>
    <recommendedName>
        <fullName evidence="4">Lipoprotein</fullName>
    </recommendedName>
</protein>
<dbReference type="EMBL" id="LKBA01000004">
    <property type="protein sequence ID" value="KPN63947.1"/>
    <property type="molecule type" value="Genomic_DNA"/>
</dbReference>
<name>A0A0N8IBS8_9RHOB</name>
<reference evidence="2 3" key="1">
    <citation type="submission" date="2015-09" db="EMBL/GenBank/DDBJ databases">
        <title>Draft genome sequence of Aliiroseovarius crassostreae CV919-312TSm, the causative agent of Roseovarius Oyster Disease (formerly Juvenile Oyster Disease).</title>
        <authorList>
            <person name="Kessner L."/>
            <person name="Spinard E."/>
            <person name="Nelson D."/>
        </authorList>
    </citation>
    <scope>NUCLEOTIDE SEQUENCE [LARGE SCALE GENOMIC DNA]</scope>
    <source>
        <strain evidence="2 3">CV919-312</strain>
    </source>
</reference>
<evidence type="ECO:0008006" key="4">
    <source>
        <dbReference type="Google" id="ProtNLM"/>
    </source>
</evidence>
<sequence>MRSIFLALALVSGLTACGGADDVWASDTAVRQAAYRADGPPTLTLFTVISNRTGFGAHSALMINGHERVLFDPAGTWGHERIPERHDVHYGITPGVVDFYIDYHARITYHVIRQDIVVSPEVAELAIRLVEQNGAVPKAHCTRSVSAIVKRLPGFEDAPTPWNPKKFSDYFATKPGVQQEIIYDDDPHLNYEILVNGLPLGALPDT</sequence>
<organism evidence="2 3">
    <name type="scientific">Aliiroseovarius crassostreae</name>
    <dbReference type="NCBI Taxonomy" id="154981"/>
    <lineage>
        <taxon>Bacteria</taxon>
        <taxon>Pseudomonadati</taxon>
        <taxon>Pseudomonadota</taxon>
        <taxon>Alphaproteobacteria</taxon>
        <taxon>Rhodobacterales</taxon>
        <taxon>Paracoccaceae</taxon>
        <taxon>Aliiroseovarius</taxon>
    </lineage>
</organism>
<accession>A0A0N8IBS8</accession>
<feature type="signal peptide" evidence="1">
    <location>
        <begin position="1"/>
        <end position="20"/>
    </location>
</feature>
<evidence type="ECO:0000313" key="3">
    <source>
        <dbReference type="Proteomes" id="UP000050471"/>
    </source>
</evidence>
<dbReference type="Proteomes" id="UP000050471">
    <property type="component" value="Unassembled WGS sequence"/>
</dbReference>
<evidence type="ECO:0000256" key="1">
    <source>
        <dbReference type="SAM" id="SignalP"/>
    </source>
</evidence>
<dbReference type="STRING" id="154981.AKJ29_14840"/>
<feature type="chain" id="PRO_5006026874" description="Lipoprotein" evidence="1">
    <location>
        <begin position="21"/>
        <end position="206"/>
    </location>
</feature>
<evidence type="ECO:0000313" key="2">
    <source>
        <dbReference type="EMBL" id="KPN63947.1"/>
    </source>
</evidence>
<dbReference type="AlphaFoldDB" id="A0A0N8IBS8"/>
<dbReference type="RefSeq" id="WP_055187716.1">
    <property type="nucleotide sequence ID" value="NZ_FPBS01000004.1"/>
</dbReference>
<dbReference type="OrthoDB" id="7666390at2"/>
<comment type="caution">
    <text evidence="2">The sequence shown here is derived from an EMBL/GenBank/DDBJ whole genome shotgun (WGS) entry which is preliminary data.</text>
</comment>
<keyword evidence="1" id="KW-0732">Signal</keyword>